<dbReference type="InterPro" id="IPR038740">
    <property type="entry name" value="BioF2-like_GNAT_dom"/>
</dbReference>
<reference evidence="2 3" key="1">
    <citation type="journal article" date="2015" name="Genome Announc.">
        <title>Genome Assemblies of Three Soil-Associated Devosia species: D. insulae, D. limi, and D. soli.</title>
        <authorList>
            <person name="Hassan Y.I."/>
            <person name="Lepp D."/>
            <person name="Zhou T."/>
        </authorList>
    </citation>
    <scope>NUCLEOTIDE SEQUENCE [LARGE SCALE GENOMIC DNA]</scope>
    <source>
        <strain evidence="2 3">DS-56</strain>
    </source>
</reference>
<dbReference type="AlphaFoldDB" id="A0A1E5XQI5"/>
<dbReference type="RefSeq" id="WP_069909981.1">
    <property type="nucleotide sequence ID" value="NZ_LAJE02000184.1"/>
</dbReference>
<evidence type="ECO:0000313" key="2">
    <source>
        <dbReference type="EMBL" id="OEO30825.1"/>
    </source>
</evidence>
<gene>
    <name evidence="2" type="ORF">VW23_019340</name>
</gene>
<dbReference type="EMBL" id="LAJE02000184">
    <property type="protein sequence ID" value="OEO30825.1"/>
    <property type="molecule type" value="Genomic_DNA"/>
</dbReference>
<protein>
    <recommendedName>
        <fullName evidence="1">BioF2-like acetyltransferase domain-containing protein</fullName>
    </recommendedName>
</protein>
<dbReference type="InterPro" id="IPR016181">
    <property type="entry name" value="Acyl_CoA_acyltransferase"/>
</dbReference>
<sequence length="405" mass="44831">MALEAYAEDTPPPRPQRQRLTMVPVATVQLAHRIDEVATTWAALEAAQIESPGQSAAFTRTWVNAFGIAEDDQFYLTAAFDGEPVALLPLWRRRVKGVRLLSWFPGPHVGCNAPLVDAARLATLGSVERAALWSAMLERLEGADLIYLKSVPQLFIEGVDIFAELGQSIEAETLYRGQFASWDDANTTQRSKSRRKHDRQQGERLEALGQVGFEEVRGGPEALPILDVMFRQRAARFVAMGVPDPFAEPGVRAFYDATLSPAVEIDVRLHVLRLNGEIVAVRYNIAHGERLFCLISSMSDDATIQTGSPGKQCLLRVMQTVFDAGYRVFDMGAGFTDEKRHWCNLKLPVRQHYVPLTTLGTAAAKGHLGWQVLRQKLKANKAVMGVVKAVRGRMLRSSIPAQADD</sequence>
<accession>A0A1E5XQI5</accession>
<organism evidence="2 3">
    <name type="scientific">Devosia insulae DS-56</name>
    <dbReference type="NCBI Taxonomy" id="1116389"/>
    <lineage>
        <taxon>Bacteria</taxon>
        <taxon>Pseudomonadati</taxon>
        <taxon>Pseudomonadota</taxon>
        <taxon>Alphaproteobacteria</taxon>
        <taxon>Hyphomicrobiales</taxon>
        <taxon>Devosiaceae</taxon>
        <taxon>Devosia</taxon>
    </lineage>
</organism>
<feature type="domain" description="BioF2-like acetyltransferase" evidence="1">
    <location>
        <begin position="192"/>
        <end position="340"/>
    </location>
</feature>
<proteinExistence type="predicted"/>
<comment type="caution">
    <text evidence="2">The sequence shown here is derived from an EMBL/GenBank/DDBJ whole genome shotgun (WGS) entry which is preliminary data.</text>
</comment>
<dbReference type="Pfam" id="PF13480">
    <property type="entry name" value="Acetyltransf_6"/>
    <property type="match status" value="1"/>
</dbReference>
<dbReference type="SUPFAM" id="SSF55729">
    <property type="entry name" value="Acyl-CoA N-acyltransferases (Nat)"/>
    <property type="match status" value="1"/>
</dbReference>
<evidence type="ECO:0000259" key="1">
    <source>
        <dbReference type="Pfam" id="PF13480"/>
    </source>
</evidence>
<dbReference type="OrthoDB" id="8193702at2"/>
<dbReference type="Proteomes" id="UP000095463">
    <property type="component" value="Unassembled WGS sequence"/>
</dbReference>
<dbReference type="Gene3D" id="3.40.630.30">
    <property type="match status" value="1"/>
</dbReference>
<evidence type="ECO:0000313" key="3">
    <source>
        <dbReference type="Proteomes" id="UP000095463"/>
    </source>
</evidence>
<name>A0A1E5XQI5_9HYPH</name>
<keyword evidence="3" id="KW-1185">Reference proteome</keyword>